<evidence type="ECO:0000256" key="4">
    <source>
        <dbReference type="ARBA" id="ARBA00023136"/>
    </source>
</evidence>
<sequence length="386" mass="42970">MKKNNSHNPLVSARWMLRLSMLSVVLLLVWAAVSPIDQVTRAQGQVIAVSRTQSVQAPDGGPVKQILVKEGEAVKQGQLLMVLEQDRVQTSLNDSRAKVAALRISLARLRAEVYGQPLVFDSDLLDYKEYISNQKDLYIKRKTLIDQDLQALNDMLGLASQELEMNRNLEKTGDVGRADVLRLQRNVADIRAQINNKRNKYFQEALVDMTKVQEDLNTQREQLEDRSQVLEHTELKAPADGVVKNIRVTTIGGVVRPGDVVMEILPVDNLIVEVKVSTADSAYVKVGQQANVKLDAYDYSIYGTLNGHVVYVSPDTLLDETRQGAVPYYRVHIALDDAVFKGEKSGAIHVKPGMTATVEIKANTRTVLSFLVKPIAKTLQESMGER</sequence>
<keyword evidence="2" id="KW-0812">Transmembrane</keyword>
<dbReference type="Gene3D" id="2.40.30.170">
    <property type="match status" value="1"/>
</dbReference>
<dbReference type="Proteomes" id="UP000501648">
    <property type="component" value="Chromosome"/>
</dbReference>
<keyword evidence="5" id="KW-0175">Coiled coil</keyword>
<evidence type="ECO:0000256" key="5">
    <source>
        <dbReference type="SAM" id="Coils"/>
    </source>
</evidence>
<dbReference type="PANTHER" id="PTHR30386:SF26">
    <property type="entry name" value="TRANSPORT PROTEIN COMB"/>
    <property type="match status" value="1"/>
</dbReference>
<dbReference type="InterPro" id="IPR011053">
    <property type="entry name" value="Single_hybrid_motif"/>
</dbReference>
<evidence type="ECO:0000259" key="6">
    <source>
        <dbReference type="Pfam" id="PF00364"/>
    </source>
</evidence>
<dbReference type="Gene3D" id="2.40.50.100">
    <property type="match status" value="2"/>
</dbReference>
<evidence type="ECO:0000256" key="2">
    <source>
        <dbReference type="ARBA" id="ARBA00022692"/>
    </source>
</evidence>
<organism evidence="8 9">
    <name type="scientific">Herbaspirillum rubrisubalbicans Os34</name>
    <dbReference type="NCBI Taxonomy" id="1235827"/>
    <lineage>
        <taxon>Bacteria</taxon>
        <taxon>Pseudomonadati</taxon>
        <taxon>Pseudomonadota</taxon>
        <taxon>Betaproteobacteria</taxon>
        <taxon>Burkholderiales</taxon>
        <taxon>Oxalobacteraceae</taxon>
        <taxon>Herbaspirillum</taxon>
    </lineage>
</organism>
<dbReference type="SUPFAM" id="SSF51230">
    <property type="entry name" value="Single hybrid motif"/>
    <property type="match status" value="1"/>
</dbReference>
<dbReference type="EMBL" id="CP008956">
    <property type="protein sequence ID" value="QJQ01907.1"/>
    <property type="molecule type" value="Genomic_DNA"/>
</dbReference>
<evidence type="ECO:0000313" key="9">
    <source>
        <dbReference type="Proteomes" id="UP000501648"/>
    </source>
</evidence>
<proteinExistence type="predicted"/>
<accession>A0A6M3ZTN3</accession>
<feature type="coiled-coil region" evidence="5">
    <location>
        <begin position="180"/>
        <end position="233"/>
    </location>
</feature>
<protein>
    <submittedName>
        <fullName evidence="8">Secretion protein</fullName>
    </submittedName>
</protein>
<feature type="domain" description="Lipoyl-binding" evidence="6">
    <location>
        <begin position="55"/>
        <end position="92"/>
    </location>
</feature>
<dbReference type="InterPro" id="IPR050739">
    <property type="entry name" value="MFP"/>
</dbReference>
<gene>
    <name evidence="8" type="ORF">C798_17190</name>
</gene>
<evidence type="ECO:0000256" key="1">
    <source>
        <dbReference type="ARBA" id="ARBA00004167"/>
    </source>
</evidence>
<dbReference type="AlphaFoldDB" id="A0A6M3ZTN3"/>
<name>A0A6M3ZTN3_9BURK</name>
<dbReference type="GO" id="GO:0016020">
    <property type="term" value="C:membrane"/>
    <property type="evidence" value="ECO:0007669"/>
    <property type="project" value="UniProtKB-SubCell"/>
</dbReference>
<keyword evidence="4" id="KW-0472">Membrane</keyword>
<dbReference type="PRINTS" id="PR01490">
    <property type="entry name" value="RTXTOXIND"/>
</dbReference>
<keyword evidence="3" id="KW-1133">Transmembrane helix</keyword>
<reference evidence="8 9" key="1">
    <citation type="journal article" date="2012" name="J. Bacteriol.">
        <title>Genome sequence of the pathogenic Herbaspirillum seropedicae strain Os34, isolated from rice roots.</title>
        <authorList>
            <person name="Ye W."/>
            <person name="Ye S."/>
            <person name="Liu J."/>
            <person name="Chang S."/>
            <person name="Chen M."/>
            <person name="Zhu B."/>
            <person name="Guo L."/>
            <person name="An Q."/>
        </authorList>
    </citation>
    <scope>NUCLEOTIDE SEQUENCE [LARGE SCALE GENOMIC DNA]</scope>
    <source>
        <strain evidence="8 9">Os34</strain>
    </source>
</reference>
<evidence type="ECO:0000313" key="8">
    <source>
        <dbReference type="EMBL" id="QJQ01907.1"/>
    </source>
</evidence>
<dbReference type="InterPro" id="IPR058982">
    <property type="entry name" value="Beta-barrel_AprE"/>
</dbReference>
<dbReference type="PANTHER" id="PTHR30386">
    <property type="entry name" value="MEMBRANE FUSION SUBUNIT OF EMRAB-TOLC MULTIDRUG EFFLUX PUMP"/>
    <property type="match status" value="1"/>
</dbReference>
<evidence type="ECO:0000256" key="3">
    <source>
        <dbReference type="ARBA" id="ARBA00022989"/>
    </source>
</evidence>
<dbReference type="Pfam" id="PF26002">
    <property type="entry name" value="Beta-barrel_AprE"/>
    <property type="match status" value="1"/>
</dbReference>
<feature type="domain" description="AprE-like beta-barrel" evidence="7">
    <location>
        <begin position="270"/>
        <end position="362"/>
    </location>
</feature>
<dbReference type="InterPro" id="IPR000089">
    <property type="entry name" value="Biotin_lipoyl"/>
</dbReference>
<evidence type="ECO:0000259" key="7">
    <source>
        <dbReference type="Pfam" id="PF26002"/>
    </source>
</evidence>
<dbReference type="Pfam" id="PF00364">
    <property type="entry name" value="Biotin_lipoyl"/>
    <property type="match status" value="1"/>
</dbReference>
<comment type="subcellular location">
    <subcellularLocation>
        <location evidence="1">Membrane</location>
        <topology evidence="1">Single-pass membrane protein</topology>
    </subcellularLocation>
</comment>